<dbReference type="Gene3D" id="1.10.1660.10">
    <property type="match status" value="1"/>
</dbReference>
<evidence type="ECO:0000313" key="4">
    <source>
        <dbReference type="EMBL" id="GAA3749669.1"/>
    </source>
</evidence>
<dbReference type="InterPro" id="IPR000551">
    <property type="entry name" value="MerR-type_HTH_dom"/>
</dbReference>
<dbReference type="Pfam" id="PF13411">
    <property type="entry name" value="MerR_1"/>
    <property type="match status" value="1"/>
</dbReference>
<evidence type="ECO:0000256" key="1">
    <source>
        <dbReference type="ARBA" id="ARBA00023125"/>
    </source>
</evidence>
<evidence type="ECO:0000256" key="2">
    <source>
        <dbReference type="SAM" id="Coils"/>
    </source>
</evidence>
<sequence>MLIGELAEATGVPARLLRYYEQQGLLRPERTGHGYREYPDCAVVRVQQIRGLLDAGLPTRIIRPLLPLLERSANGLVRPADLPQDVVGQLAEEAARLRERVARLSRDLESIELVLSAVPPRRDP</sequence>
<organism evidence="4 5">
    <name type="scientific">Streptomyces tremellae</name>
    <dbReference type="NCBI Taxonomy" id="1124239"/>
    <lineage>
        <taxon>Bacteria</taxon>
        <taxon>Bacillati</taxon>
        <taxon>Actinomycetota</taxon>
        <taxon>Actinomycetes</taxon>
        <taxon>Kitasatosporales</taxon>
        <taxon>Streptomycetaceae</taxon>
        <taxon>Streptomyces</taxon>
    </lineage>
</organism>
<dbReference type="PANTHER" id="PTHR30204:SF93">
    <property type="entry name" value="HTH MERR-TYPE DOMAIN-CONTAINING PROTEIN"/>
    <property type="match status" value="1"/>
</dbReference>
<keyword evidence="2" id="KW-0175">Coiled coil</keyword>
<feature type="coiled-coil region" evidence="2">
    <location>
        <begin position="87"/>
        <end position="114"/>
    </location>
</feature>
<accession>A0ABP7FZ88</accession>
<reference evidence="5" key="1">
    <citation type="journal article" date="2019" name="Int. J. Syst. Evol. Microbiol.">
        <title>The Global Catalogue of Microorganisms (GCM) 10K type strain sequencing project: providing services to taxonomists for standard genome sequencing and annotation.</title>
        <authorList>
            <consortium name="The Broad Institute Genomics Platform"/>
            <consortium name="The Broad Institute Genome Sequencing Center for Infectious Disease"/>
            <person name="Wu L."/>
            <person name="Ma J."/>
        </authorList>
    </citation>
    <scope>NUCLEOTIDE SEQUENCE [LARGE SCALE GENOMIC DNA]</scope>
    <source>
        <strain evidence="5">JCM 30846</strain>
    </source>
</reference>
<gene>
    <name evidence="4" type="ORF">GCM10023082_52110</name>
</gene>
<evidence type="ECO:0000259" key="3">
    <source>
        <dbReference type="PROSITE" id="PS50937"/>
    </source>
</evidence>
<dbReference type="RefSeq" id="WP_345652305.1">
    <property type="nucleotide sequence ID" value="NZ_BAABEP010000049.1"/>
</dbReference>
<evidence type="ECO:0000313" key="5">
    <source>
        <dbReference type="Proteomes" id="UP001499884"/>
    </source>
</evidence>
<protein>
    <submittedName>
        <fullName evidence="4">MerR family transcriptional regulator</fullName>
    </submittedName>
</protein>
<proteinExistence type="predicted"/>
<keyword evidence="5" id="KW-1185">Reference proteome</keyword>
<dbReference type="Proteomes" id="UP001499884">
    <property type="component" value="Unassembled WGS sequence"/>
</dbReference>
<dbReference type="PRINTS" id="PR00040">
    <property type="entry name" value="HTHMERR"/>
</dbReference>
<name>A0ABP7FZ88_9ACTN</name>
<dbReference type="PROSITE" id="PS50937">
    <property type="entry name" value="HTH_MERR_2"/>
    <property type="match status" value="1"/>
</dbReference>
<dbReference type="SMART" id="SM00422">
    <property type="entry name" value="HTH_MERR"/>
    <property type="match status" value="1"/>
</dbReference>
<dbReference type="PANTHER" id="PTHR30204">
    <property type="entry name" value="REDOX-CYCLING DRUG-SENSING TRANSCRIPTIONAL ACTIVATOR SOXR"/>
    <property type="match status" value="1"/>
</dbReference>
<dbReference type="InterPro" id="IPR047057">
    <property type="entry name" value="MerR_fam"/>
</dbReference>
<dbReference type="SUPFAM" id="SSF46955">
    <property type="entry name" value="Putative DNA-binding domain"/>
    <property type="match status" value="1"/>
</dbReference>
<dbReference type="EMBL" id="BAABEP010000049">
    <property type="protein sequence ID" value="GAA3749669.1"/>
    <property type="molecule type" value="Genomic_DNA"/>
</dbReference>
<keyword evidence="1" id="KW-0238">DNA-binding</keyword>
<feature type="domain" description="HTH merR-type" evidence="3">
    <location>
        <begin position="1"/>
        <end position="68"/>
    </location>
</feature>
<comment type="caution">
    <text evidence="4">The sequence shown here is derived from an EMBL/GenBank/DDBJ whole genome shotgun (WGS) entry which is preliminary data.</text>
</comment>
<dbReference type="InterPro" id="IPR009061">
    <property type="entry name" value="DNA-bd_dom_put_sf"/>
</dbReference>